<keyword evidence="4" id="KW-1185">Reference proteome</keyword>
<dbReference type="EMBL" id="NPIB01000002">
    <property type="protein sequence ID" value="PLC59306.1"/>
    <property type="molecule type" value="Genomic_DNA"/>
</dbReference>
<feature type="compositionally biased region" description="Polar residues" evidence="1">
    <location>
        <begin position="95"/>
        <end position="107"/>
    </location>
</feature>
<dbReference type="InterPro" id="IPR001387">
    <property type="entry name" value="Cro/C1-type_HTH"/>
</dbReference>
<gene>
    <name evidence="3" type="ORF">CIK00_03285</name>
</gene>
<feature type="region of interest" description="Disordered" evidence="1">
    <location>
        <begin position="93"/>
        <end position="114"/>
    </location>
</feature>
<dbReference type="Proteomes" id="UP000234420">
    <property type="component" value="Unassembled WGS sequence"/>
</dbReference>
<dbReference type="GO" id="GO:0003677">
    <property type="term" value="F:DNA binding"/>
    <property type="evidence" value="ECO:0007669"/>
    <property type="project" value="InterPro"/>
</dbReference>
<dbReference type="RefSeq" id="WP_101767508.1">
    <property type="nucleotide sequence ID" value="NZ_BPPU01000003.1"/>
</dbReference>
<proteinExistence type="predicted"/>
<dbReference type="PROSITE" id="PS50943">
    <property type="entry name" value="HTH_CROC1"/>
    <property type="match status" value="1"/>
</dbReference>
<sequence>MNYSHMTPSALAELMGDRIKQYRLNCNKSQDDIAMIAGVTRQRIARAEAGKATMETFMALMLALDATDYIDSFLPPTPISPIQLSKLKGKERVRASSSRTIGDNATQQEDDLGW</sequence>
<feature type="domain" description="HTH cro/C1-type" evidence="2">
    <location>
        <begin position="19"/>
        <end position="70"/>
    </location>
</feature>
<evidence type="ECO:0000259" key="2">
    <source>
        <dbReference type="PROSITE" id="PS50943"/>
    </source>
</evidence>
<dbReference type="GeneID" id="69966779"/>
<dbReference type="SMART" id="SM00530">
    <property type="entry name" value="HTH_XRE"/>
    <property type="match status" value="1"/>
</dbReference>
<dbReference type="Gene3D" id="1.10.260.40">
    <property type="entry name" value="lambda repressor-like DNA-binding domains"/>
    <property type="match status" value="1"/>
</dbReference>
<reference evidence="3 4" key="1">
    <citation type="journal article" date="2018" name="Syst. Appl. Microbiol.">
        <title>Photobacterium carnosum sp. nov., isolated from spoiled modified atmosphere packaged poultry meat.</title>
        <authorList>
            <person name="Hilgarth M."/>
            <person name="Fuertes S."/>
            <person name="Ehrmann M."/>
            <person name="Vogel R.F."/>
        </authorList>
    </citation>
    <scope>NUCLEOTIDE SEQUENCE [LARGE SCALE GENOMIC DNA]</scope>
    <source>
        <strain evidence="3 4">TMW 2.2021</strain>
    </source>
</reference>
<evidence type="ECO:0000256" key="1">
    <source>
        <dbReference type="SAM" id="MobiDB-lite"/>
    </source>
</evidence>
<name>A0A2N4UWB4_9GAMM</name>
<dbReference type="SUPFAM" id="SSF47413">
    <property type="entry name" value="lambda repressor-like DNA-binding domains"/>
    <property type="match status" value="1"/>
</dbReference>
<dbReference type="CDD" id="cd00093">
    <property type="entry name" value="HTH_XRE"/>
    <property type="match status" value="1"/>
</dbReference>
<dbReference type="InterPro" id="IPR010982">
    <property type="entry name" value="Lambda_DNA-bd_dom_sf"/>
</dbReference>
<evidence type="ECO:0000313" key="3">
    <source>
        <dbReference type="EMBL" id="PLC59306.1"/>
    </source>
</evidence>
<protein>
    <recommendedName>
        <fullName evidence="2">HTH cro/C1-type domain-containing protein</fullName>
    </recommendedName>
</protein>
<comment type="caution">
    <text evidence="3">The sequence shown here is derived from an EMBL/GenBank/DDBJ whole genome shotgun (WGS) entry which is preliminary data.</text>
</comment>
<dbReference type="AlphaFoldDB" id="A0A2N4UWB4"/>
<evidence type="ECO:0000313" key="4">
    <source>
        <dbReference type="Proteomes" id="UP000234420"/>
    </source>
</evidence>
<organism evidence="3 4">
    <name type="scientific">Photobacterium carnosum</name>
    <dbReference type="NCBI Taxonomy" id="2023717"/>
    <lineage>
        <taxon>Bacteria</taxon>
        <taxon>Pseudomonadati</taxon>
        <taxon>Pseudomonadota</taxon>
        <taxon>Gammaproteobacteria</taxon>
        <taxon>Vibrionales</taxon>
        <taxon>Vibrionaceae</taxon>
        <taxon>Photobacterium</taxon>
    </lineage>
</organism>
<accession>A0A2N4UWB4</accession>
<dbReference type="Pfam" id="PF01381">
    <property type="entry name" value="HTH_3"/>
    <property type="match status" value="1"/>
</dbReference>